<reference evidence="11 12" key="2">
    <citation type="journal article" date="2012" name="Stand. Genomic Sci.">
        <title>Genome sequence of the moderately thermophilic, amino-acid-degrading and sulfur-reducing bacterium Thermovirga lienii type strain (Cas60314(T)).</title>
        <authorList>
            <person name="Goker M."/>
            <person name="Saunders E."/>
            <person name="Lapidus A."/>
            <person name="Nolan M."/>
            <person name="Lucas S."/>
            <person name="Hammon N."/>
            <person name="Deshpande S."/>
            <person name="Cheng J.F."/>
            <person name="Han C."/>
            <person name="Tapia R."/>
            <person name="Goodwin L.A."/>
            <person name="Pitluck S."/>
            <person name="Liolios K."/>
            <person name="Mavromatis K."/>
            <person name="Pagani I."/>
            <person name="Ivanova N."/>
            <person name="Mikhailova N."/>
            <person name="Pati A."/>
            <person name="Chen A."/>
            <person name="Palaniappan K."/>
            <person name="Land M."/>
            <person name="Chang Y.J."/>
            <person name="Jeffries C.D."/>
            <person name="Brambilla E.M."/>
            <person name="Rohde M."/>
            <person name="Spring S."/>
            <person name="Detter J.C."/>
            <person name="Woyke T."/>
            <person name="Bristow J."/>
            <person name="Eisen J.A."/>
            <person name="Markowitz V."/>
            <person name="Hugenholtz P."/>
            <person name="Kyrpides N.C."/>
            <person name="Klenk H.P."/>
        </authorList>
    </citation>
    <scope>NUCLEOTIDE SEQUENCE [LARGE SCALE GENOMIC DNA]</scope>
    <source>
        <strain evidence="12">ATCC BAA-1197 / DSM 17291 / Cas60314</strain>
    </source>
</reference>
<dbReference type="GO" id="GO:0005975">
    <property type="term" value="P:carbohydrate metabolic process"/>
    <property type="evidence" value="ECO:0007669"/>
    <property type="project" value="UniProtKB-UniRule"/>
</dbReference>
<dbReference type="STRING" id="580340.Tlie_1238"/>
<dbReference type="GO" id="GO:0008270">
    <property type="term" value="F:zinc ion binding"/>
    <property type="evidence" value="ECO:0007669"/>
    <property type="project" value="UniProtKB-UniRule"/>
</dbReference>
<feature type="binding site" evidence="9">
    <location>
        <position position="176"/>
    </location>
    <ligand>
        <name>Zn(2+)</name>
        <dbReference type="ChEBI" id="CHEBI:29105"/>
    </ligand>
</feature>
<evidence type="ECO:0000313" key="12">
    <source>
        <dbReference type="Proteomes" id="UP000005868"/>
    </source>
</evidence>
<evidence type="ECO:0000256" key="8">
    <source>
        <dbReference type="ARBA" id="ARBA00023277"/>
    </source>
</evidence>
<dbReference type="CDD" id="cd05006">
    <property type="entry name" value="SIS_GmhA"/>
    <property type="match status" value="1"/>
</dbReference>
<dbReference type="PANTHER" id="PTHR30390:SF6">
    <property type="entry name" value="DNAA INITIATOR-ASSOCIATING PROTEIN DIAA"/>
    <property type="match status" value="1"/>
</dbReference>
<evidence type="ECO:0000256" key="5">
    <source>
        <dbReference type="ARBA" id="ARBA00022723"/>
    </source>
</evidence>
<dbReference type="PANTHER" id="PTHR30390">
    <property type="entry name" value="SEDOHEPTULOSE 7-PHOSPHATE ISOMERASE / DNAA INITIATOR-ASSOCIATING FACTOR FOR REPLICATION INITIATION"/>
    <property type="match status" value="1"/>
</dbReference>
<dbReference type="Gene3D" id="3.40.50.10490">
    <property type="entry name" value="Glucose-6-phosphate isomerase like protein, domain 1"/>
    <property type="match status" value="1"/>
</dbReference>
<keyword evidence="4 9" id="KW-0963">Cytoplasm</keyword>
<feature type="binding site" evidence="9">
    <location>
        <position position="69"/>
    </location>
    <ligand>
        <name>Zn(2+)</name>
        <dbReference type="ChEBI" id="CHEBI:29105"/>
    </ligand>
</feature>
<gene>
    <name evidence="9" type="primary">gmhA</name>
    <name evidence="11" type="ordered locus">Tlie_1238</name>
</gene>
<feature type="binding site" evidence="9">
    <location>
        <begin position="98"/>
        <end position="99"/>
    </location>
    <ligand>
        <name>substrate</name>
    </ligand>
</feature>
<dbReference type="InterPro" id="IPR046348">
    <property type="entry name" value="SIS_dom_sf"/>
</dbReference>
<sequence>MRDVFFDMARNRVISEIEEAIEVKESFKAFCDDVALAAYIIAEAINKGKCVYFCGNGGSAADAQHMAAELVGRYKKNRRAFKAIALTVDTSVLTAVANDMSYDEVFSRQLEGLGEEGDVLVAISTSGKSKNVLAALKTATTKNMQAIGLVGTHRSSFEPYCDVVLSVPSTNTPRIQETHIMLGHIICGLVEEWLCGD</sequence>
<feature type="binding site" evidence="9">
    <location>
        <position position="129"/>
    </location>
    <ligand>
        <name>substrate</name>
    </ligand>
</feature>
<dbReference type="HAMAP" id="MF_00067">
    <property type="entry name" value="GmhA"/>
    <property type="match status" value="1"/>
</dbReference>
<evidence type="ECO:0000256" key="7">
    <source>
        <dbReference type="ARBA" id="ARBA00023235"/>
    </source>
</evidence>
<feature type="binding site" evidence="9">
    <location>
        <position position="176"/>
    </location>
    <ligand>
        <name>substrate</name>
    </ligand>
</feature>
<dbReference type="PROSITE" id="PS51464">
    <property type="entry name" value="SIS"/>
    <property type="match status" value="1"/>
</dbReference>
<dbReference type="InterPro" id="IPR050099">
    <property type="entry name" value="SIS_GmhA/DiaA_subfam"/>
</dbReference>
<evidence type="ECO:0000256" key="4">
    <source>
        <dbReference type="ARBA" id="ARBA00022490"/>
    </source>
</evidence>
<dbReference type="GO" id="GO:0097367">
    <property type="term" value="F:carbohydrate derivative binding"/>
    <property type="evidence" value="ECO:0007669"/>
    <property type="project" value="InterPro"/>
</dbReference>
<dbReference type="SUPFAM" id="SSF53697">
    <property type="entry name" value="SIS domain"/>
    <property type="match status" value="1"/>
</dbReference>
<comment type="cofactor">
    <cofactor evidence="9">
        <name>Zn(2+)</name>
        <dbReference type="ChEBI" id="CHEBI:29105"/>
    </cofactor>
    <text evidence="9">Binds 1 zinc ion per subunit.</text>
</comment>
<feature type="binding site" evidence="9">
    <location>
        <position position="65"/>
    </location>
    <ligand>
        <name>Zn(2+)</name>
        <dbReference type="ChEBI" id="CHEBI:29105"/>
    </ligand>
</feature>
<dbReference type="GO" id="GO:0005737">
    <property type="term" value="C:cytoplasm"/>
    <property type="evidence" value="ECO:0007669"/>
    <property type="project" value="UniProtKB-SubCell"/>
</dbReference>
<evidence type="ECO:0000259" key="10">
    <source>
        <dbReference type="PROSITE" id="PS51464"/>
    </source>
</evidence>
<comment type="function">
    <text evidence="9">Catalyzes the isomerization of sedoheptulose 7-phosphate in D-glycero-D-manno-heptose 7-phosphate.</text>
</comment>
<keyword evidence="12" id="KW-1185">Reference proteome</keyword>
<proteinExistence type="inferred from homology"/>
<evidence type="ECO:0000256" key="6">
    <source>
        <dbReference type="ARBA" id="ARBA00022833"/>
    </source>
</evidence>
<keyword evidence="7 9" id="KW-0413">Isomerase</keyword>
<feature type="binding site" evidence="9">
    <location>
        <position position="184"/>
    </location>
    <ligand>
        <name>Zn(2+)</name>
        <dbReference type="ChEBI" id="CHEBI:29105"/>
    </ligand>
</feature>
<dbReference type="EMBL" id="CP003096">
    <property type="protein sequence ID" value="AER66969.1"/>
    <property type="molecule type" value="Genomic_DNA"/>
</dbReference>
<feature type="binding site" evidence="9">
    <location>
        <begin position="124"/>
        <end position="126"/>
    </location>
    <ligand>
        <name>substrate</name>
    </ligand>
</feature>
<evidence type="ECO:0000313" key="11">
    <source>
        <dbReference type="EMBL" id="AER66969.1"/>
    </source>
</evidence>
<dbReference type="AlphaFoldDB" id="G7V5Q9"/>
<comment type="catalytic activity">
    <reaction evidence="1 9">
        <text>2 D-sedoheptulose 7-phosphate = D-glycero-alpha-D-manno-heptose 7-phosphate + D-glycero-beta-D-manno-heptose 7-phosphate</text>
        <dbReference type="Rhea" id="RHEA:27489"/>
        <dbReference type="ChEBI" id="CHEBI:57483"/>
        <dbReference type="ChEBI" id="CHEBI:60203"/>
        <dbReference type="ChEBI" id="CHEBI:60204"/>
        <dbReference type="EC" id="5.3.1.28"/>
    </reaction>
</comment>
<comment type="miscellaneous">
    <text evidence="9">The reaction produces a racemic mixture of D-glycero-alpha-D-manno-heptose 7-phosphate and D-glycero-beta-D-manno-heptose 7-phosphate.</text>
</comment>
<dbReference type="GO" id="GO:2001061">
    <property type="term" value="P:D-glycero-D-manno-heptose 7-phosphate biosynthetic process"/>
    <property type="evidence" value="ECO:0007669"/>
    <property type="project" value="UniProtKB-UniPathway"/>
</dbReference>
<dbReference type="InterPro" id="IPR035461">
    <property type="entry name" value="GmhA/DiaA"/>
</dbReference>
<dbReference type="HOGENOM" id="CLU_080999_4_0_0"/>
<keyword evidence="8 9" id="KW-0119">Carbohydrate metabolism</keyword>
<comment type="similarity">
    <text evidence="3 9">Belongs to the SIS family. GmhA subfamily.</text>
</comment>
<feature type="binding site" evidence="9">
    <location>
        <position position="69"/>
    </location>
    <ligand>
        <name>substrate</name>
    </ligand>
</feature>
<keyword evidence="6 9" id="KW-0862">Zinc</keyword>
<organism evidence="11 12">
    <name type="scientific">Thermovirga lienii (strain ATCC BAA-1197 / DSM 17291 / Cas60314)</name>
    <dbReference type="NCBI Taxonomy" id="580340"/>
    <lineage>
        <taxon>Bacteria</taxon>
        <taxon>Thermotogati</taxon>
        <taxon>Synergistota</taxon>
        <taxon>Synergistia</taxon>
        <taxon>Synergistales</taxon>
        <taxon>Thermovirgaceae</taxon>
        <taxon>Thermovirga</taxon>
    </lineage>
</organism>
<dbReference type="EC" id="5.3.1.28" evidence="9"/>
<accession>G7V5Q9</accession>
<dbReference type="InterPro" id="IPR001347">
    <property type="entry name" value="SIS_dom"/>
</dbReference>
<evidence type="ECO:0000256" key="9">
    <source>
        <dbReference type="HAMAP-Rule" id="MF_00067"/>
    </source>
</evidence>
<feature type="domain" description="SIS" evidence="10">
    <location>
        <begin position="41"/>
        <end position="197"/>
    </location>
</feature>
<dbReference type="Proteomes" id="UP000005868">
    <property type="component" value="Chromosome"/>
</dbReference>
<evidence type="ECO:0000256" key="1">
    <source>
        <dbReference type="ARBA" id="ARBA00000348"/>
    </source>
</evidence>
<dbReference type="UniPathway" id="UPA00041">
    <property type="reaction ID" value="UER00436"/>
</dbReference>
<comment type="subcellular location">
    <subcellularLocation>
        <location evidence="2 9">Cytoplasm</location>
    </subcellularLocation>
</comment>
<reference evidence="12" key="1">
    <citation type="submission" date="2011-10" db="EMBL/GenBank/DDBJ databases">
        <title>The complete genome of chromosome of Thermovirga lienii DSM 17291.</title>
        <authorList>
            <consortium name="US DOE Joint Genome Institute (JGI-PGF)"/>
            <person name="Lucas S."/>
            <person name="Copeland A."/>
            <person name="Lapidus A."/>
            <person name="Glavina del Rio T."/>
            <person name="Dalin E."/>
            <person name="Tice H."/>
            <person name="Bruce D."/>
            <person name="Goodwin L."/>
            <person name="Pitluck S."/>
            <person name="Peters L."/>
            <person name="Mikhailova N."/>
            <person name="Saunders E."/>
            <person name="Kyrpides N."/>
            <person name="Mavromatis K."/>
            <person name="Ivanova N."/>
            <person name="Last F.I."/>
            <person name="Brettin T."/>
            <person name="Detter J.C."/>
            <person name="Han C."/>
            <person name="Larimer F."/>
            <person name="Land M."/>
            <person name="Hauser L."/>
            <person name="Markowitz V."/>
            <person name="Cheng J.-F."/>
            <person name="Hugenholtz P."/>
            <person name="Woyke T."/>
            <person name="Wu D."/>
            <person name="Spring S."/>
            <person name="Schroeder M."/>
            <person name="Brambilla E.-M."/>
            <person name="Klenk H.-P."/>
            <person name="Eisen J.A."/>
        </authorList>
    </citation>
    <scope>NUCLEOTIDE SEQUENCE [LARGE SCALE GENOMIC DNA]</scope>
    <source>
        <strain evidence="12">ATCC BAA-1197 / DSM 17291 / Cas60314</strain>
    </source>
</reference>
<protein>
    <recommendedName>
        <fullName evidence="9">Phosphoheptose isomerase</fullName>
        <ecNumber evidence="9">5.3.1.28</ecNumber>
    </recommendedName>
    <alternativeName>
        <fullName evidence="9">Sedoheptulose 7-phosphate isomerase</fullName>
    </alternativeName>
</protein>
<dbReference type="Pfam" id="PF13580">
    <property type="entry name" value="SIS_2"/>
    <property type="match status" value="1"/>
</dbReference>
<dbReference type="eggNOG" id="COG0279">
    <property type="taxonomic scope" value="Bacteria"/>
</dbReference>
<dbReference type="GO" id="GO:0008968">
    <property type="term" value="F:D-sedoheptulose 7-phosphate isomerase activity"/>
    <property type="evidence" value="ECO:0007669"/>
    <property type="project" value="UniProtKB-UniRule"/>
</dbReference>
<dbReference type="InterPro" id="IPR004515">
    <property type="entry name" value="Phosphoheptose_Isoase"/>
</dbReference>
<name>G7V5Q9_THELD</name>
<evidence type="ECO:0000256" key="2">
    <source>
        <dbReference type="ARBA" id="ARBA00004496"/>
    </source>
</evidence>
<feature type="binding site" evidence="9">
    <location>
        <begin position="56"/>
        <end position="58"/>
    </location>
    <ligand>
        <name>substrate</name>
    </ligand>
</feature>
<keyword evidence="5 9" id="KW-0479">Metal-binding</keyword>
<comment type="pathway">
    <text evidence="9">Carbohydrate biosynthesis; D-glycero-D-manno-heptose 7-phosphate biosynthesis; D-glycero-alpha-D-manno-heptose 7-phosphate and D-glycero-beta-D-manno-heptose 7-phosphate from sedoheptulose 7-phosphate: step 1/1.</text>
</comment>
<dbReference type="KEGG" id="tli:Tlie_1238"/>
<evidence type="ECO:0000256" key="3">
    <source>
        <dbReference type="ARBA" id="ARBA00009894"/>
    </source>
</evidence>